<dbReference type="eggNOG" id="COG2120">
    <property type="taxonomic scope" value="Bacteria"/>
</dbReference>
<accession>A0YEH4</accession>
<dbReference type="PANTHER" id="PTHR12993">
    <property type="entry name" value="N-ACETYLGLUCOSAMINYL-PHOSPHATIDYLINOSITOL DE-N-ACETYLASE-RELATED"/>
    <property type="match status" value="1"/>
</dbReference>
<dbReference type="PANTHER" id="PTHR12993:SF11">
    <property type="entry name" value="N-ACETYLGLUCOSAMINYL-PHOSPHATIDYLINOSITOL DE-N-ACETYLASE"/>
    <property type="match status" value="1"/>
</dbReference>
<evidence type="ECO:0008006" key="3">
    <source>
        <dbReference type="Google" id="ProtNLM"/>
    </source>
</evidence>
<dbReference type="InterPro" id="IPR024078">
    <property type="entry name" value="LmbE-like_dom_sf"/>
</dbReference>
<organism evidence="1 2">
    <name type="scientific">marine gamma proteobacterium HTCC2143</name>
    <dbReference type="NCBI Taxonomy" id="247633"/>
    <lineage>
        <taxon>Bacteria</taxon>
        <taxon>Pseudomonadati</taxon>
        <taxon>Pseudomonadota</taxon>
        <taxon>Gammaproteobacteria</taxon>
        <taxon>Cellvibrionales</taxon>
        <taxon>Spongiibacteraceae</taxon>
        <taxon>BD1-7 clade</taxon>
    </lineage>
</organism>
<proteinExistence type="predicted"/>
<evidence type="ECO:0000313" key="2">
    <source>
        <dbReference type="Proteomes" id="UP000004931"/>
    </source>
</evidence>
<dbReference type="Proteomes" id="UP000004931">
    <property type="component" value="Unassembled WGS sequence"/>
</dbReference>
<keyword evidence="2" id="KW-1185">Reference proteome</keyword>
<sequence>MISSLLFLVLLLLVIALFALNWLFEEDSPTSIKSIVHHINATSVLVVVAHPDDEQLITGLLIDAGADQNIRTAVITATKGEAGTPLPQISRYEDLGHVRKAEALKNTWALGVEYHQVYDFPDGGLKETPLSEIAAAVSAQMLQHKPDIVVTFWPESGFSDHDDHKRMGLAAETTITELRENPIDGYNGPTYIAYILAPTRAMSRIAGEAGIRVVANQPLANYSQDGAGWAKLRGWEIHASQRDYVQHAYGLPAWFVHGLYDKEFYYLIETQNIPLR</sequence>
<dbReference type="InterPro" id="IPR003737">
    <property type="entry name" value="GlcNAc_PI_deacetylase-related"/>
</dbReference>
<dbReference type="EMBL" id="AAVT01000006">
    <property type="protein sequence ID" value="EAW30810.1"/>
    <property type="molecule type" value="Genomic_DNA"/>
</dbReference>
<evidence type="ECO:0000313" key="1">
    <source>
        <dbReference type="EMBL" id="EAW30810.1"/>
    </source>
</evidence>
<comment type="caution">
    <text evidence="1">The sequence shown here is derived from an EMBL/GenBank/DDBJ whole genome shotgun (WGS) entry which is preliminary data.</text>
</comment>
<dbReference type="Pfam" id="PF02585">
    <property type="entry name" value="PIG-L"/>
    <property type="match status" value="1"/>
</dbReference>
<dbReference type="AlphaFoldDB" id="A0YEH4"/>
<name>A0YEH4_9GAMM</name>
<protein>
    <recommendedName>
        <fullName evidence="3">LmbE-like protein</fullName>
    </recommendedName>
</protein>
<dbReference type="STRING" id="247633.GP2143_02764"/>
<dbReference type="Gene3D" id="3.40.50.10320">
    <property type="entry name" value="LmbE-like"/>
    <property type="match status" value="1"/>
</dbReference>
<reference evidence="1 2" key="1">
    <citation type="journal article" date="2010" name="J. Bacteriol.">
        <title>Genome sequence of the oligotrophic marine Gammaproteobacterium HTCC2143, isolated from the Oregon Coast.</title>
        <authorList>
            <person name="Oh H.M."/>
            <person name="Kang I."/>
            <person name="Ferriera S."/>
            <person name="Giovannoni S.J."/>
            <person name="Cho J.C."/>
        </authorList>
    </citation>
    <scope>NUCLEOTIDE SEQUENCE [LARGE SCALE GENOMIC DNA]</scope>
    <source>
        <strain evidence="1 2">HTCC2143</strain>
    </source>
</reference>
<gene>
    <name evidence="1" type="ORF">GP2143_02764</name>
</gene>
<dbReference type="SUPFAM" id="SSF102588">
    <property type="entry name" value="LmbE-like"/>
    <property type="match status" value="1"/>
</dbReference>
<dbReference type="GO" id="GO:0016811">
    <property type="term" value="F:hydrolase activity, acting on carbon-nitrogen (but not peptide) bonds, in linear amides"/>
    <property type="evidence" value="ECO:0007669"/>
    <property type="project" value="TreeGrafter"/>
</dbReference>